<dbReference type="Pfam" id="PF11987">
    <property type="entry name" value="IF-2"/>
    <property type="match status" value="1"/>
</dbReference>
<keyword evidence="6" id="KW-0342">GTP-binding</keyword>
<dbReference type="InterPro" id="IPR009000">
    <property type="entry name" value="Transl_B-barrel_sf"/>
</dbReference>
<keyword evidence="4" id="KW-0547">Nucleotide-binding</keyword>
<gene>
    <name evidence="9" type="primary">infB_41</name>
    <name evidence="9" type="ORF">SDC9_158024</name>
</gene>
<evidence type="ECO:0000256" key="5">
    <source>
        <dbReference type="ARBA" id="ARBA00022917"/>
    </source>
</evidence>
<feature type="domain" description="Translation initiation factor IF- 2" evidence="8">
    <location>
        <begin position="2"/>
        <end position="72"/>
    </location>
</feature>
<dbReference type="InterPro" id="IPR000178">
    <property type="entry name" value="TF_IF2_bacterial-like"/>
</dbReference>
<dbReference type="FunFam" id="3.40.50.10050:FF:000001">
    <property type="entry name" value="Translation initiation factor IF-2"/>
    <property type="match status" value="1"/>
</dbReference>
<keyword evidence="3 9" id="KW-0396">Initiation factor</keyword>
<accession>A0A645F924</accession>
<reference evidence="9" key="1">
    <citation type="submission" date="2019-08" db="EMBL/GenBank/DDBJ databases">
        <authorList>
            <person name="Kucharzyk K."/>
            <person name="Murdoch R.W."/>
            <person name="Higgins S."/>
            <person name="Loffler F."/>
        </authorList>
    </citation>
    <scope>NUCLEOTIDE SEQUENCE</scope>
</reference>
<evidence type="ECO:0000256" key="4">
    <source>
        <dbReference type="ARBA" id="ARBA00022741"/>
    </source>
</evidence>
<dbReference type="InterPro" id="IPR004161">
    <property type="entry name" value="EFTu-like_2"/>
</dbReference>
<evidence type="ECO:0000313" key="9">
    <source>
        <dbReference type="EMBL" id="MPN10727.1"/>
    </source>
</evidence>
<keyword evidence="5" id="KW-0648">Protein biosynthesis</keyword>
<dbReference type="PROSITE" id="PS01176">
    <property type="entry name" value="IF2"/>
    <property type="match status" value="1"/>
</dbReference>
<dbReference type="GO" id="GO:0003924">
    <property type="term" value="F:GTPase activity"/>
    <property type="evidence" value="ECO:0007669"/>
    <property type="project" value="InterPro"/>
</dbReference>
<dbReference type="FunFam" id="2.40.30.10:FF:000008">
    <property type="entry name" value="Translation initiation factor IF-2"/>
    <property type="match status" value="1"/>
</dbReference>
<evidence type="ECO:0000259" key="7">
    <source>
        <dbReference type="Pfam" id="PF03144"/>
    </source>
</evidence>
<dbReference type="InterPro" id="IPR023115">
    <property type="entry name" value="TIF_IF2_dom3"/>
</dbReference>
<evidence type="ECO:0000256" key="6">
    <source>
        <dbReference type="ARBA" id="ARBA00023134"/>
    </source>
</evidence>
<evidence type="ECO:0000256" key="2">
    <source>
        <dbReference type="ARBA" id="ARBA00007733"/>
    </source>
</evidence>
<evidence type="ECO:0000256" key="1">
    <source>
        <dbReference type="ARBA" id="ARBA00004496"/>
    </source>
</evidence>
<dbReference type="GO" id="GO:0005829">
    <property type="term" value="C:cytosol"/>
    <property type="evidence" value="ECO:0007669"/>
    <property type="project" value="TreeGrafter"/>
</dbReference>
<dbReference type="Gene3D" id="3.40.50.10050">
    <property type="entry name" value="Translation initiation factor IF- 2, domain 3"/>
    <property type="match status" value="1"/>
</dbReference>
<comment type="caution">
    <text evidence="9">The sequence shown here is derived from an EMBL/GenBank/DDBJ whole genome shotgun (WGS) entry which is preliminary data.</text>
</comment>
<dbReference type="SUPFAM" id="SSF52156">
    <property type="entry name" value="Initiation factor IF2/eIF5b, domain 3"/>
    <property type="match status" value="1"/>
</dbReference>
<dbReference type="Gene3D" id="2.40.30.10">
    <property type="entry name" value="Translation factors"/>
    <property type="match status" value="1"/>
</dbReference>
<proteinExistence type="inferred from homology"/>
<dbReference type="AlphaFoldDB" id="A0A645F924"/>
<dbReference type="GO" id="GO:0003743">
    <property type="term" value="F:translation initiation factor activity"/>
    <property type="evidence" value="ECO:0007669"/>
    <property type="project" value="UniProtKB-KW"/>
</dbReference>
<comment type="subcellular location">
    <subcellularLocation>
        <location evidence="1">Cytoplasm</location>
    </subcellularLocation>
</comment>
<evidence type="ECO:0000259" key="8">
    <source>
        <dbReference type="Pfam" id="PF11987"/>
    </source>
</evidence>
<protein>
    <submittedName>
        <fullName evidence="9">Translation initiation factor IF-2</fullName>
    </submittedName>
</protein>
<dbReference type="SUPFAM" id="SSF50447">
    <property type="entry name" value="Translation proteins"/>
    <property type="match status" value="1"/>
</dbReference>
<sequence>MERLSNDEVKIKAIHGGVGAITETDVMFASASNAIIIGFNVRPQAAAVTLSEKDKVDMRLYRVIYDAIEDIESAMKGMLEPEYKEVVLGHAEVRAIFKASSIGTIAGCYVTDGKINRNNEVRVVRDGVVTHEGKISSLKRFKDDAKEVNTGFECGISLEKFNDVKEGDVIESFTMEAVPRK</sequence>
<evidence type="ECO:0000256" key="3">
    <source>
        <dbReference type="ARBA" id="ARBA00022540"/>
    </source>
</evidence>
<dbReference type="EMBL" id="VSSQ01056895">
    <property type="protein sequence ID" value="MPN10727.1"/>
    <property type="molecule type" value="Genomic_DNA"/>
</dbReference>
<feature type="domain" description="Translation elongation factor EFTu-like" evidence="7">
    <location>
        <begin position="103"/>
        <end position="170"/>
    </location>
</feature>
<organism evidence="9">
    <name type="scientific">bioreactor metagenome</name>
    <dbReference type="NCBI Taxonomy" id="1076179"/>
    <lineage>
        <taxon>unclassified sequences</taxon>
        <taxon>metagenomes</taxon>
        <taxon>ecological metagenomes</taxon>
    </lineage>
</organism>
<comment type="similarity">
    <text evidence="2">Belongs to the TRAFAC class translation factor GTPase superfamily. Classic translation factor GTPase family. IF-2 subfamily.</text>
</comment>
<dbReference type="GO" id="GO:0005525">
    <property type="term" value="F:GTP binding"/>
    <property type="evidence" value="ECO:0007669"/>
    <property type="project" value="UniProtKB-KW"/>
</dbReference>
<dbReference type="PANTHER" id="PTHR43381:SF5">
    <property type="entry name" value="TR-TYPE G DOMAIN-CONTAINING PROTEIN"/>
    <property type="match status" value="1"/>
</dbReference>
<dbReference type="CDD" id="cd03692">
    <property type="entry name" value="mtIF2_IVc"/>
    <property type="match status" value="1"/>
</dbReference>
<dbReference type="InterPro" id="IPR015760">
    <property type="entry name" value="TIF_IF2"/>
</dbReference>
<dbReference type="InterPro" id="IPR036925">
    <property type="entry name" value="TIF_IF2_dom3_sf"/>
</dbReference>
<dbReference type="Pfam" id="PF03144">
    <property type="entry name" value="GTP_EFTU_D2"/>
    <property type="match status" value="1"/>
</dbReference>
<name>A0A645F924_9ZZZZ</name>
<dbReference type="PANTHER" id="PTHR43381">
    <property type="entry name" value="TRANSLATION INITIATION FACTOR IF-2-RELATED"/>
    <property type="match status" value="1"/>
</dbReference>